<dbReference type="HOGENOM" id="CLU_000445_30_3_7"/>
<keyword evidence="2" id="KW-0902">Two-component regulatory system</keyword>
<evidence type="ECO:0000259" key="8">
    <source>
        <dbReference type="PROSITE" id="PS50110"/>
    </source>
</evidence>
<dbReference type="KEGG" id="ant:Arnit_2710"/>
<dbReference type="SUPFAM" id="SSF52172">
    <property type="entry name" value="CheY-like"/>
    <property type="match status" value="1"/>
</dbReference>
<evidence type="ECO:0000259" key="9">
    <source>
        <dbReference type="PROSITE" id="PS51755"/>
    </source>
</evidence>
<evidence type="ECO:0000256" key="1">
    <source>
        <dbReference type="ARBA" id="ARBA00022553"/>
    </source>
</evidence>
<dbReference type="InterPro" id="IPR001789">
    <property type="entry name" value="Sig_transdc_resp-reg_receiver"/>
</dbReference>
<evidence type="ECO:0000256" key="4">
    <source>
        <dbReference type="ARBA" id="ARBA00023125"/>
    </source>
</evidence>
<dbReference type="EMBL" id="CP001999">
    <property type="protein sequence ID" value="ADG94358.1"/>
    <property type="molecule type" value="Genomic_DNA"/>
</dbReference>
<sequence length="226" mass="26304">MKNILKYLTVLYVEDDNEVRENITNTISNIVKKVYSASNAKEALEIYDDIKPDIIFTDIDMEGMNGLELIKEIREEDSQIPVVVLTAYKTESFLMEAVSLHLESYIIKPISYTSLKEALFTCSQKLLERNRFEITFPNGSRYNLHSHIFTNNANEIEKLQNKERLLLETLIEYKNELVFYDIIEENVWEGDLLNKGTLKVLIGKLRQKIGKESILNENEQGYRLLT</sequence>
<protein>
    <submittedName>
        <fullName evidence="10">Response regulator receiver protein</fullName>
    </submittedName>
</protein>
<dbReference type="CDD" id="cd17536">
    <property type="entry name" value="REC_YesN-like"/>
    <property type="match status" value="1"/>
</dbReference>
<keyword evidence="11" id="KW-1185">Reference proteome</keyword>
<dbReference type="Pfam" id="PF00486">
    <property type="entry name" value="Trans_reg_C"/>
    <property type="match status" value="1"/>
</dbReference>
<feature type="domain" description="Response regulatory" evidence="8">
    <location>
        <begin position="9"/>
        <end position="123"/>
    </location>
</feature>
<dbReference type="InterPro" id="IPR036388">
    <property type="entry name" value="WH-like_DNA-bd_sf"/>
</dbReference>
<dbReference type="PROSITE" id="PS50110">
    <property type="entry name" value="RESPONSE_REGULATORY"/>
    <property type="match status" value="1"/>
</dbReference>
<dbReference type="InterPro" id="IPR016032">
    <property type="entry name" value="Sig_transdc_resp-reg_C-effctor"/>
</dbReference>
<evidence type="ECO:0000256" key="3">
    <source>
        <dbReference type="ARBA" id="ARBA00023015"/>
    </source>
</evidence>
<accession>D5V6T8</accession>
<keyword evidence="3" id="KW-0805">Transcription regulation</keyword>
<dbReference type="Pfam" id="PF00072">
    <property type="entry name" value="Response_reg"/>
    <property type="match status" value="1"/>
</dbReference>
<dbReference type="PROSITE" id="PS51755">
    <property type="entry name" value="OMPR_PHOB"/>
    <property type="match status" value="1"/>
</dbReference>
<evidence type="ECO:0000256" key="6">
    <source>
        <dbReference type="PROSITE-ProRule" id="PRU00169"/>
    </source>
</evidence>
<feature type="DNA-binding region" description="OmpR/PhoB-type" evidence="7">
    <location>
        <begin position="131"/>
        <end position="226"/>
    </location>
</feature>
<dbReference type="RefSeq" id="WP_013136503.1">
    <property type="nucleotide sequence ID" value="NC_014166.1"/>
</dbReference>
<dbReference type="SUPFAM" id="SSF46894">
    <property type="entry name" value="C-terminal effector domain of the bipartite response regulators"/>
    <property type="match status" value="1"/>
</dbReference>
<dbReference type="AlphaFoldDB" id="D5V6T8"/>
<dbReference type="SMART" id="SM00448">
    <property type="entry name" value="REC"/>
    <property type="match status" value="1"/>
</dbReference>
<dbReference type="eggNOG" id="COG0745">
    <property type="taxonomic scope" value="Bacteria"/>
</dbReference>
<evidence type="ECO:0000256" key="2">
    <source>
        <dbReference type="ARBA" id="ARBA00023012"/>
    </source>
</evidence>
<proteinExistence type="predicted"/>
<dbReference type="InterPro" id="IPR039420">
    <property type="entry name" value="WalR-like"/>
</dbReference>
<dbReference type="Gene3D" id="3.40.50.2300">
    <property type="match status" value="1"/>
</dbReference>
<dbReference type="STRING" id="572480.Arnit_2710"/>
<reference evidence="10 11" key="1">
    <citation type="journal article" date="2010" name="Stand. Genomic Sci.">
        <title>Complete genome sequence of Arcobacter nitrofigilis type strain (CI).</title>
        <authorList>
            <person name="Pati A."/>
            <person name="Gronow S."/>
            <person name="Lapidus A."/>
            <person name="Copeland A."/>
            <person name="Glavina Del Rio T."/>
            <person name="Nolan M."/>
            <person name="Lucas S."/>
            <person name="Tice H."/>
            <person name="Cheng J.F."/>
            <person name="Han C."/>
            <person name="Chertkov O."/>
            <person name="Bruce D."/>
            <person name="Tapia R."/>
            <person name="Goodwin L."/>
            <person name="Pitluck S."/>
            <person name="Liolios K."/>
            <person name="Ivanova N."/>
            <person name="Mavromatis K."/>
            <person name="Chen A."/>
            <person name="Palaniappan K."/>
            <person name="Land M."/>
            <person name="Hauser L."/>
            <person name="Chang Y.J."/>
            <person name="Jeffries C.D."/>
            <person name="Detter J.C."/>
            <person name="Rohde M."/>
            <person name="Goker M."/>
            <person name="Bristow J."/>
            <person name="Eisen J.A."/>
            <person name="Markowitz V."/>
            <person name="Hugenholtz P."/>
            <person name="Klenk H.P."/>
            <person name="Kyrpides N.C."/>
        </authorList>
    </citation>
    <scope>NUCLEOTIDE SEQUENCE [LARGE SCALE GENOMIC DNA]</scope>
    <source>
        <strain evidence="11">ATCC 33309 / DSM 7299 / CCUG 15893 / LMG 7604 / NCTC 12251 / CI</strain>
    </source>
</reference>
<gene>
    <name evidence="10" type="ordered locus">Arnit_2710</name>
</gene>
<dbReference type="GO" id="GO:0000156">
    <property type="term" value="F:phosphorelay response regulator activity"/>
    <property type="evidence" value="ECO:0007669"/>
    <property type="project" value="TreeGrafter"/>
</dbReference>
<dbReference type="GO" id="GO:0032993">
    <property type="term" value="C:protein-DNA complex"/>
    <property type="evidence" value="ECO:0007669"/>
    <property type="project" value="TreeGrafter"/>
</dbReference>
<dbReference type="GO" id="GO:0000976">
    <property type="term" value="F:transcription cis-regulatory region binding"/>
    <property type="evidence" value="ECO:0007669"/>
    <property type="project" value="TreeGrafter"/>
</dbReference>
<evidence type="ECO:0000256" key="7">
    <source>
        <dbReference type="PROSITE-ProRule" id="PRU01091"/>
    </source>
</evidence>
<name>D5V6T8_ARCNC</name>
<keyword evidence="4 7" id="KW-0238">DNA-binding</keyword>
<evidence type="ECO:0000313" key="11">
    <source>
        <dbReference type="Proteomes" id="UP000000939"/>
    </source>
</evidence>
<dbReference type="InterPro" id="IPR001867">
    <property type="entry name" value="OmpR/PhoB-type_DNA-bd"/>
</dbReference>
<dbReference type="OrthoDB" id="9800029at2"/>
<dbReference type="Proteomes" id="UP000000939">
    <property type="component" value="Chromosome"/>
</dbReference>
<dbReference type="PANTHER" id="PTHR48111:SF1">
    <property type="entry name" value="TWO-COMPONENT RESPONSE REGULATOR ORR33"/>
    <property type="match status" value="1"/>
</dbReference>
<dbReference type="SMART" id="SM00862">
    <property type="entry name" value="Trans_reg_C"/>
    <property type="match status" value="1"/>
</dbReference>
<dbReference type="GO" id="GO:0005829">
    <property type="term" value="C:cytosol"/>
    <property type="evidence" value="ECO:0007669"/>
    <property type="project" value="TreeGrafter"/>
</dbReference>
<organism evidence="10 11">
    <name type="scientific">Arcobacter nitrofigilis (strain ATCC 33309 / DSM 7299 / CCUG 15893 / LMG 7604 / NCTC 12251 / CI)</name>
    <name type="common">Campylobacter nitrofigilis</name>
    <dbReference type="NCBI Taxonomy" id="572480"/>
    <lineage>
        <taxon>Bacteria</taxon>
        <taxon>Pseudomonadati</taxon>
        <taxon>Campylobacterota</taxon>
        <taxon>Epsilonproteobacteria</taxon>
        <taxon>Campylobacterales</taxon>
        <taxon>Arcobacteraceae</taxon>
        <taxon>Arcobacter</taxon>
    </lineage>
</organism>
<feature type="modified residue" description="4-aspartylphosphate" evidence="6">
    <location>
        <position position="58"/>
    </location>
</feature>
<dbReference type="InterPro" id="IPR011006">
    <property type="entry name" value="CheY-like_superfamily"/>
</dbReference>
<dbReference type="GO" id="GO:0006355">
    <property type="term" value="P:regulation of DNA-templated transcription"/>
    <property type="evidence" value="ECO:0007669"/>
    <property type="project" value="InterPro"/>
</dbReference>
<dbReference type="PANTHER" id="PTHR48111">
    <property type="entry name" value="REGULATOR OF RPOS"/>
    <property type="match status" value="1"/>
</dbReference>
<evidence type="ECO:0000256" key="5">
    <source>
        <dbReference type="ARBA" id="ARBA00023163"/>
    </source>
</evidence>
<dbReference type="Gene3D" id="1.10.10.10">
    <property type="entry name" value="Winged helix-like DNA-binding domain superfamily/Winged helix DNA-binding domain"/>
    <property type="match status" value="1"/>
</dbReference>
<feature type="domain" description="OmpR/PhoB-type" evidence="9">
    <location>
        <begin position="131"/>
        <end position="226"/>
    </location>
</feature>
<keyword evidence="5" id="KW-0804">Transcription</keyword>
<keyword evidence="1 6" id="KW-0597">Phosphoprotein</keyword>
<evidence type="ECO:0000313" key="10">
    <source>
        <dbReference type="EMBL" id="ADG94358.1"/>
    </source>
</evidence>